<evidence type="ECO:0000313" key="3">
    <source>
        <dbReference type="Proteomes" id="UP000464178"/>
    </source>
</evidence>
<feature type="domain" description="Helix-turn-helix" evidence="1">
    <location>
        <begin position="21"/>
        <end position="67"/>
    </location>
</feature>
<sequence length="75" mass="8144">MSAQHDAVEDKVAELVADGALTIAEASKFCGLTRTELYRRMGNGELPYVKLGKRRLIGRNALRSLLATGTVLNRG</sequence>
<gene>
    <name evidence="2" type="ORF">SOIL9_36530</name>
</gene>
<dbReference type="AlphaFoldDB" id="A0A6P2CYJ1"/>
<evidence type="ECO:0000259" key="1">
    <source>
        <dbReference type="Pfam" id="PF12728"/>
    </source>
</evidence>
<dbReference type="Pfam" id="PF12728">
    <property type="entry name" value="HTH_17"/>
    <property type="match status" value="1"/>
</dbReference>
<dbReference type="InterPro" id="IPR010093">
    <property type="entry name" value="SinI_DNA-bd"/>
</dbReference>
<dbReference type="InterPro" id="IPR041657">
    <property type="entry name" value="HTH_17"/>
</dbReference>
<dbReference type="NCBIfam" id="TIGR01764">
    <property type="entry name" value="excise"/>
    <property type="match status" value="1"/>
</dbReference>
<reference evidence="2 3" key="1">
    <citation type="submission" date="2019-05" db="EMBL/GenBank/DDBJ databases">
        <authorList>
            <consortium name="Science for Life Laboratories"/>
        </authorList>
    </citation>
    <scope>NUCLEOTIDE SEQUENCE [LARGE SCALE GENOMIC DNA]</scope>
    <source>
        <strain evidence="2">Soil9</strain>
    </source>
</reference>
<dbReference type="GO" id="GO:0003677">
    <property type="term" value="F:DNA binding"/>
    <property type="evidence" value="ECO:0007669"/>
    <property type="project" value="InterPro"/>
</dbReference>
<organism evidence="2 3">
    <name type="scientific">Gemmata massiliana</name>
    <dbReference type="NCBI Taxonomy" id="1210884"/>
    <lineage>
        <taxon>Bacteria</taxon>
        <taxon>Pseudomonadati</taxon>
        <taxon>Planctomycetota</taxon>
        <taxon>Planctomycetia</taxon>
        <taxon>Gemmatales</taxon>
        <taxon>Gemmataceae</taxon>
        <taxon>Gemmata</taxon>
    </lineage>
</organism>
<protein>
    <submittedName>
        <fullName evidence="2">Excisionase family dna binding domain-containing protein:: HTH_17</fullName>
    </submittedName>
</protein>
<accession>A0A6P2CYJ1</accession>
<dbReference type="KEGG" id="gms:SOIL9_36530"/>
<name>A0A6P2CYJ1_9BACT</name>
<dbReference type="Proteomes" id="UP000464178">
    <property type="component" value="Chromosome"/>
</dbReference>
<evidence type="ECO:0000313" key="2">
    <source>
        <dbReference type="EMBL" id="VTR94061.1"/>
    </source>
</evidence>
<dbReference type="EMBL" id="LR593886">
    <property type="protein sequence ID" value="VTR94061.1"/>
    <property type="molecule type" value="Genomic_DNA"/>
</dbReference>
<dbReference type="RefSeq" id="WP_162668682.1">
    <property type="nucleotide sequence ID" value="NZ_LR593886.1"/>
</dbReference>
<proteinExistence type="predicted"/>
<keyword evidence="3" id="KW-1185">Reference proteome</keyword>